<evidence type="ECO:0000256" key="1">
    <source>
        <dbReference type="ARBA" id="ARBA00005352"/>
    </source>
</evidence>
<dbReference type="AlphaFoldDB" id="A0A6M2DKV2"/>
<proteinExistence type="inferred from homology"/>
<comment type="similarity">
    <text evidence="1">Belongs to the CCZ1 family.</text>
</comment>
<evidence type="ECO:0000259" key="2">
    <source>
        <dbReference type="Pfam" id="PF19031"/>
    </source>
</evidence>
<dbReference type="Pfam" id="PF19033">
    <property type="entry name" value="Intu_longin_3"/>
    <property type="match status" value="1"/>
</dbReference>
<dbReference type="InterPro" id="IPR043988">
    <property type="entry name" value="CCZ1/INTU_longin_2"/>
</dbReference>
<organism evidence="5">
    <name type="scientific">Xenopsylla cheopis</name>
    <name type="common">Oriental rat flea</name>
    <name type="synonym">Pulex cheopis</name>
    <dbReference type="NCBI Taxonomy" id="163159"/>
    <lineage>
        <taxon>Eukaryota</taxon>
        <taxon>Metazoa</taxon>
        <taxon>Ecdysozoa</taxon>
        <taxon>Arthropoda</taxon>
        <taxon>Hexapoda</taxon>
        <taxon>Insecta</taxon>
        <taxon>Pterygota</taxon>
        <taxon>Neoptera</taxon>
        <taxon>Endopterygota</taxon>
        <taxon>Siphonaptera</taxon>
        <taxon>Pulicidae</taxon>
        <taxon>Xenopsyllinae</taxon>
        <taxon>Xenopsylla</taxon>
    </lineage>
</organism>
<dbReference type="GO" id="GO:0035658">
    <property type="term" value="C:Mon1-Ccz1 complex"/>
    <property type="evidence" value="ECO:0007669"/>
    <property type="project" value="InterPro"/>
</dbReference>
<evidence type="ECO:0000259" key="4">
    <source>
        <dbReference type="Pfam" id="PF19033"/>
    </source>
</evidence>
<evidence type="ECO:0000313" key="5">
    <source>
        <dbReference type="EMBL" id="NOV46939.1"/>
    </source>
</evidence>
<dbReference type="InterPro" id="IPR043987">
    <property type="entry name" value="CCZ1/INTU/HSP4_longin_1"/>
</dbReference>
<reference evidence="5" key="1">
    <citation type="submission" date="2020-03" db="EMBL/GenBank/DDBJ databases">
        <title>Transcriptomic Profiling of the Digestive Tract of the Rat Flea, Xenopsylla cheopis, Following Blood Feeding and Infection with Yersinia pestis.</title>
        <authorList>
            <person name="Bland D.M."/>
            <person name="Martens C.A."/>
            <person name="Virtaneva K."/>
            <person name="Kanakabandi K."/>
            <person name="Long D."/>
            <person name="Rosenke R."/>
            <person name="Saturday G.A."/>
            <person name="Hoyt F.H."/>
            <person name="Bruno D.P."/>
            <person name="Ribeiro J.M.C."/>
            <person name="Hinnebusch J."/>
        </authorList>
    </citation>
    <scope>NUCLEOTIDE SEQUENCE</scope>
</reference>
<dbReference type="GO" id="GO:0016192">
    <property type="term" value="P:vesicle-mediated transport"/>
    <property type="evidence" value="ECO:0007669"/>
    <property type="project" value="InterPro"/>
</dbReference>
<feature type="domain" description="CCZ1/INTU second Longin" evidence="3">
    <location>
        <begin position="209"/>
        <end position="334"/>
    </location>
</feature>
<feature type="domain" description="CCZ1/INTU/HSP4 first Longin" evidence="2">
    <location>
        <begin position="10"/>
        <end position="135"/>
    </location>
</feature>
<dbReference type="PANTHER" id="PTHR13056:SF0">
    <property type="entry name" value="VACUOLAR FUSION PROTEIN CCZ1 HOMOLOG-RELATED"/>
    <property type="match status" value="1"/>
</dbReference>
<dbReference type="Pfam" id="PF19032">
    <property type="entry name" value="Intu_longin_2"/>
    <property type="match status" value="1"/>
</dbReference>
<dbReference type="InterPro" id="IPR043989">
    <property type="entry name" value="CCZ1/INTU/HSP4_longin_3"/>
</dbReference>
<dbReference type="InterPro" id="IPR013176">
    <property type="entry name" value="Ccz1"/>
</dbReference>
<evidence type="ECO:0000259" key="3">
    <source>
        <dbReference type="Pfam" id="PF19032"/>
    </source>
</evidence>
<dbReference type="EMBL" id="GIIL01003213">
    <property type="protein sequence ID" value="NOV46939.1"/>
    <property type="molecule type" value="Transcribed_RNA"/>
</dbReference>
<accession>A0A6M2DKV2</accession>
<sequence length="469" mass="54067">MSQQTENITLKNFFIFNSTFGPNEGEEEKKVLYYYPNNVNLETQIKDVGLSEAIVKFTNTFTPDEFCESLHTQKTRQTFFQPEKDFWMIMTVNVPHVFITKESVTYCEYHGDDVQDSILQAVLKQSYYTFKLFKGSFKKSLCEGALPQDTTVLKQELHNFFSKYILTLKLPYCDVLDVMQGMQLMPLDALSFLKVQTFINLLEATFPTVQKTSFLYKELLVWSGIVSHDMQIIYTYLLNSHILPAQLENELQKCFITQPIDSSNSGSHLGKFVNIFINNDASGENEEQFTKINVSDGKEYQLLVFKDNNCSVCLFIDASQPISQSLLDELNSFMGPNLKKISSDITFKCSDIETSSNANALETCPKFLYYNELEKAYKSTLHKDCRKMGNLAISSEAMKLIADVHGETDYTSKETILKTSNDHWVIGNFSNNRYFYVVLQQKSTNLIEISNEFKRVCDKELKYIYFQKL</sequence>
<name>A0A6M2DKV2_XENCH</name>
<protein>
    <submittedName>
        <fullName evidence="5">Putative myrosinase</fullName>
    </submittedName>
</protein>
<dbReference type="Pfam" id="PF19031">
    <property type="entry name" value="Intu_longin_1"/>
    <property type="match status" value="1"/>
</dbReference>
<dbReference type="PANTHER" id="PTHR13056">
    <property type="entry name" value="VACUOLAR FUSION PROTEIN CCZ1 HOMOLOG-RELATED"/>
    <property type="match status" value="1"/>
</dbReference>
<feature type="domain" description="CCZ1/INTU/HPS4 third Longin" evidence="4">
    <location>
        <begin position="365"/>
        <end position="455"/>
    </location>
</feature>